<dbReference type="Proteomes" id="UP000034235">
    <property type="component" value="Unassembled WGS sequence"/>
</dbReference>
<dbReference type="PIRSF" id="PIRSF038471">
    <property type="entry name" value="MreC"/>
    <property type="match status" value="1"/>
</dbReference>
<evidence type="ECO:0000313" key="6">
    <source>
        <dbReference type="EMBL" id="KKQ66027.1"/>
    </source>
</evidence>
<dbReference type="Gene3D" id="2.40.10.340">
    <property type="entry name" value="Rod shape-determining protein MreC, domain 1"/>
    <property type="match status" value="1"/>
</dbReference>
<reference evidence="6 7" key="1">
    <citation type="journal article" date="2015" name="Nature">
        <title>rRNA introns, odd ribosomes, and small enigmatic genomes across a large radiation of phyla.</title>
        <authorList>
            <person name="Brown C.T."/>
            <person name="Hug L.A."/>
            <person name="Thomas B.C."/>
            <person name="Sharon I."/>
            <person name="Castelle C.J."/>
            <person name="Singh A."/>
            <person name="Wilkins M.J."/>
            <person name="Williams K.H."/>
            <person name="Banfield J.F."/>
        </authorList>
    </citation>
    <scope>NUCLEOTIDE SEQUENCE [LARGE SCALE GENOMIC DNA]</scope>
</reference>
<feature type="domain" description="Rod shape-determining protein MreC beta-barrel core" evidence="5">
    <location>
        <begin position="119"/>
        <end position="260"/>
    </location>
</feature>
<evidence type="ECO:0000256" key="3">
    <source>
        <dbReference type="ARBA" id="ARBA00022960"/>
    </source>
</evidence>
<evidence type="ECO:0000256" key="2">
    <source>
        <dbReference type="ARBA" id="ARBA00013855"/>
    </source>
</evidence>
<dbReference type="Pfam" id="PF04085">
    <property type="entry name" value="MreC"/>
    <property type="match status" value="1"/>
</dbReference>
<gene>
    <name evidence="6" type="ORF">US86_C0007G0072</name>
</gene>
<evidence type="ECO:0000256" key="1">
    <source>
        <dbReference type="ARBA" id="ARBA00009369"/>
    </source>
</evidence>
<comment type="caution">
    <text evidence="6">The sequence shown here is derived from an EMBL/GenBank/DDBJ whole genome shotgun (WGS) entry which is preliminary data.</text>
</comment>
<dbReference type="InterPro" id="IPR042175">
    <property type="entry name" value="Cell/Rod_MreC_2"/>
</dbReference>
<dbReference type="InterPro" id="IPR007221">
    <property type="entry name" value="MreC"/>
</dbReference>
<proteinExistence type="inferred from homology"/>
<dbReference type="GO" id="GO:0005886">
    <property type="term" value="C:plasma membrane"/>
    <property type="evidence" value="ECO:0007669"/>
    <property type="project" value="TreeGrafter"/>
</dbReference>
<protein>
    <recommendedName>
        <fullName evidence="2">Cell shape-determining protein MreC</fullName>
    </recommendedName>
    <alternativeName>
        <fullName evidence="4">Cell shape protein MreC</fullName>
    </alternativeName>
</protein>
<comment type="similarity">
    <text evidence="1">Belongs to the MreC family.</text>
</comment>
<evidence type="ECO:0000256" key="4">
    <source>
        <dbReference type="ARBA" id="ARBA00032089"/>
    </source>
</evidence>
<evidence type="ECO:0000313" key="7">
    <source>
        <dbReference type="Proteomes" id="UP000034235"/>
    </source>
</evidence>
<name>A0A0G0JH19_9BACT</name>
<organism evidence="6 7">
    <name type="scientific">Candidatus Daviesbacteria bacterium GW2011_GWA2_38_24</name>
    <dbReference type="NCBI Taxonomy" id="1618422"/>
    <lineage>
        <taxon>Bacteria</taxon>
        <taxon>Candidatus Daviesiibacteriota</taxon>
    </lineage>
</organism>
<sequence>MKAALVDIKRFLILILISLAIALLDLKNFFAIPKSILQIVTTPIQYGLYKTSSTTVKQFEFVIKSRTAAQEQGALKEQLSQILSENANLRRQLSELKAFEAQQQKLNPQTFNLVPARPVGFARFLKIDKGSEHGLKLNQAVVYKDNLIGEIISVSPKQSEIRLITDPDSKITAFVSNSDSKAKGLLVGQFGSEMLLDKVLHQEVVSEKDLVYSEGTEGKFPRGLILGQVTQVFERENEIFKQAKVKPVFGIGDLDLVFVIGE</sequence>
<dbReference type="InterPro" id="IPR055342">
    <property type="entry name" value="MreC_beta-barrel_core"/>
</dbReference>
<dbReference type="GO" id="GO:0008360">
    <property type="term" value="P:regulation of cell shape"/>
    <property type="evidence" value="ECO:0007669"/>
    <property type="project" value="UniProtKB-KW"/>
</dbReference>
<dbReference type="InterPro" id="IPR042177">
    <property type="entry name" value="Cell/Rod_1"/>
</dbReference>
<keyword evidence="3" id="KW-0133">Cell shape</keyword>
<dbReference type="Gene3D" id="2.40.10.350">
    <property type="entry name" value="Rod shape-determining protein MreC, domain 2"/>
    <property type="match status" value="1"/>
</dbReference>
<accession>A0A0G0JH19</accession>
<dbReference type="PANTHER" id="PTHR34138:SF1">
    <property type="entry name" value="CELL SHAPE-DETERMINING PROTEIN MREC"/>
    <property type="match status" value="1"/>
</dbReference>
<evidence type="ECO:0000259" key="5">
    <source>
        <dbReference type="Pfam" id="PF04085"/>
    </source>
</evidence>
<dbReference type="PANTHER" id="PTHR34138">
    <property type="entry name" value="CELL SHAPE-DETERMINING PROTEIN MREC"/>
    <property type="match status" value="1"/>
</dbReference>
<dbReference type="AlphaFoldDB" id="A0A0G0JH19"/>
<dbReference type="EMBL" id="LBUP01000007">
    <property type="protein sequence ID" value="KKQ66027.1"/>
    <property type="molecule type" value="Genomic_DNA"/>
</dbReference>